<feature type="compositionally biased region" description="Low complexity" evidence="1">
    <location>
        <begin position="351"/>
        <end position="363"/>
    </location>
</feature>
<keyword evidence="3" id="KW-1185">Reference proteome</keyword>
<dbReference type="InterPro" id="IPR013240">
    <property type="entry name" value="DNA-dir_RNA_pol1_su_RPA34"/>
</dbReference>
<evidence type="ECO:0000313" key="2">
    <source>
        <dbReference type="EMBL" id="PSS09061.1"/>
    </source>
</evidence>
<feature type="region of interest" description="Disordered" evidence="1">
    <location>
        <begin position="260"/>
        <end position="403"/>
    </location>
</feature>
<proteinExistence type="predicted"/>
<evidence type="ECO:0000256" key="1">
    <source>
        <dbReference type="SAM" id="MobiDB-lite"/>
    </source>
</evidence>
<organism evidence="2 3">
    <name type="scientific">Amorphotheca resinae ATCC 22711</name>
    <dbReference type="NCBI Taxonomy" id="857342"/>
    <lineage>
        <taxon>Eukaryota</taxon>
        <taxon>Fungi</taxon>
        <taxon>Dikarya</taxon>
        <taxon>Ascomycota</taxon>
        <taxon>Pezizomycotina</taxon>
        <taxon>Leotiomycetes</taxon>
        <taxon>Helotiales</taxon>
        <taxon>Amorphothecaceae</taxon>
        <taxon>Amorphotheca</taxon>
    </lineage>
</organism>
<dbReference type="OrthoDB" id="76224at2759"/>
<sequence>MPSAKDVAKEAKKAKDKKPAVSKMPAKKAPPPSKLSTEYVQDSDSDANSTSDDGSLPDNPAAAKAKASGKAKNAVADSSSSGSGSGSESESGSESSANESSSEEDEDEDEDGSSEEEEEETNSPVVSKPKQSSTQSSTKAVTLQEPAPYSPPTGFKSASVNGTTKSSQLFKESNLQGKQIWYITAPASAPLSSIEELSLLDIKEHRKVLSHKGDNYGFFEDESEATAITKVLVPSSSDDGYRSAKTPVNKILHLQQIVQPPSLPQITTPAKKPVRQQPRGLKMRFRPIGFSNGDMGRIGSSSSSEGESSDQEMQDAPAAKFRKPESLSATESSDGSEDDDSSSHAKKTKAPPKSSKSKAPAVESSKKTDGSLKRKSSEGGDKKSKHKKTDKKSKDHKQPISAN</sequence>
<dbReference type="RefSeq" id="XP_024717359.1">
    <property type="nucleotide sequence ID" value="XM_024868400.1"/>
</dbReference>
<evidence type="ECO:0000313" key="3">
    <source>
        <dbReference type="Proteomes" id="UP000241818"/>
    </source>
</evidence>
<feature type="compositionally biased region" description="Low complexity" evidence="1">
    <location>
        <begin position="61"/>
        <end position="100"/>
    </location>
</feature>
<dbReference type="AlphaFoldDB" id="A0A2T3ARR6"/>
<dbReference type="STRING" id="857342.A0A2T3ARR6"/>
<dbReference type="EMBL" id="KZ679017">
    <property type="protein sequence ID" value="PSS09061.1"/>
    <property type="molecule type" value="Genomic_DNA"/>
</dbReference>
<dbReference type="Proteomes" id="UP000241818">
    <property type="component" value="Unassembled WGS sequence"/>
</dbReference>
<feature type="compositionally biased region" description="Basic and acidic residues" evidence="1">
    <location>
        <begin position="392"/>
        <end position="403"/>
    </location>
</feature>
<accession>A0A2T3ARR6</accession>
<feature type="region of interest" description="Disordered" evidence="1">
    <location>
        <begin position="1"/>
        <end position="164"/>
    </location>
</feature>
<protein>
    <submittedName>
        <fullName evidence="2">Uncharacterized protein</fullName>
    </submittedName>
</protein>
<dbReference type="InterPro" id="IPR053263">
    <property type="entry name" value="Euk_RPA34_RNAP_subunit"/>
</dbReference>
<dbReference type="Gene3D" id="6.20.250.70">
    <property type="match status" value="1"/>
</dbReference>
<dbReference type="InParanoid" id="A0A2T3ARR6"/>
<dbReference type="GeneID" id="36576481"/>
<gene>
    <name evidence="2" type="ORF">M430DRAFT_53620</name>
</gene>
<feature type="compositionally biased region" description="Acidic residues" evidence="1">
    <location>
        <begin position="101"/>
        <end position="121"/>
    </location>
</feature>
<feature type="compositionally biased region" description="Basic and acidic residues" evidence="1">
    <location>
        <begin position="364"/>
        <end position="382"/>
    </location>
</feature>
<dbReference type="Pfam" id="PF08208">
    <property type="entry name" value="RNA_polI_A34"/>
    <property type="match status" value="1"/>
</dbReference>
<dbReference type="GO" id="GO:0006360">
    <property type="term" value="P:transcription by RNA polymerase I"/>
    <property type="evidence" value="ECO:0007669"/>
    <property type="project" value="InterPro"/>
</dbReference>
<dbReference type="PANTHER" id="PTHR28155">
    <property type="entry name" value="ACR243WP"/>
    <property type="match status" value="1"/>
</dbReference>
<reference evidence="2 3" key="1">
    <citation type="journal article" date="2018" name="New Phytol.">
        <title>Comparative genomics and transcriptomics depict ericoid mycorrhizal fungi as versatile saprotrophs and plant mutualists.</title>
        <authorList>
            <person name="Martino E."/>
            <person name="Morin E."/>
            <person name="Grelet G.A."/>
            <person name="Kuo A."/>
            <person name="Kohler A."/>
            <person name="Daghino S."/>
            <person name="Barry K.W."/>
            <person name="Cichocki N."/>
            <person name="Clum A."/>
            <person name="Dockter R.B."/>
            <person name="Hainaut M."/>
            <person name="Kuo R.C."/>
            <person name="LaButti K."/>
            <person name="Lindahl B.D."/>
            <person name="Lindquist E.A."/>
            <person name="Lipzen A."/>
            <person name="Khouja H.R."/>
            <person name="Magnuson J."/>
            <person name="Murat C."/>
            <person name="Ohm R.A."/>
            <person name="Singer S.W."/>
            <person name="Spatafora J.W."/>
            <person name="Wang M."/>
            <person name="Veneault-Fourrey C."/>
            <person name="Henrissat B."/>
            <person name="Grigoriev I.V."/>
            <person name="Martin F.M."/>
            <person name="Perotto S."/>
        </authorList>
    </citation>
    <scope>NUCLEOTIDE SEQUENCE [LARGE SCALE GENOMIC DNA]</scope>
    <source>
        <strain evidence="2 3">ATCC 22711</strain>
    </source>
</reference>
<feature type="compositionally biased region" description="Basic and acidic residues" evidence="1">
    <location>
        <begin position="1"/>
        <end position="19"/>
    </location>
</feature>
<dbReference type="PANTHER" id="PTHR28155:SF1">
    <property type="entry name" value="DNA-DIRECTED RNA POLYMERASE I SUBUNIT RPA34.5-DOMAIN-CONTAINING PROTEIN"/>
    <property type="match status" value="1"/>
</dbReference>
<feature type="compositionally biased region" description="Low complexity" evidence="1">
    <location>
        <begin position="125"/>
        <end position="142"/>
    </location>
</feature>
<name>A0A2T3ARR6_AMORE</name>